<evidence type="ECO:0008006" key="3">
    <source>
        <dbReference type="Google" id="ProtNLM"/>
    </source>
</evidence>
<dbReference type="Proteomes" id="UP001234343">
    <property type="component" value="Unassembled WGS sequence"/>
</dbReference>
<dbReference type="InterPro" id="IPR051532">
    <property type="entry name" value="Ester_Hydrolysis_Enzymes"/>
</dbReference>
<dbReference type="PANTHER" id="PTHR30383:SF5">
    <property type="entry name" value="SGNH HYDROLASE-TYPE ESTERASE DOMAIN-CONTAINING PROTEIN"/>
    <property type="match status" value="1"/>
</dbReference>
<sequence>MKTSPNKLWLFRVILLLLPVLLIVLLEFVLRLVGFGGHPPLFITNPTHQSYLLPRPDIINRYFNDKTNAPRVTLEANFFLNEKPQDSLRLVVQGGSTAAGYPYGLGTSLAAMLDSRLKPTLPGHQVEVINTALSAVNSFTLLDLADEIIAQQPDAVLIYAGHNEFLGIMGVGSNYSIASNYTMTRAVLWLDDLALYQAIQAAVSAFRNPKESDVEPENRRTVMSQVARHKTIARNSARFNAGIEQFKRNMSELIERYHNAGVPVFISTVASNLQHQAPFKSLAVPDEFTRALAQSSKHTISALSNEWQSHNSADLHFTLAQKALALGSELIAKRHFVLAKEHDLLRFRAPTEINNVIKNLAKQTGVYLVDSEAEFAARSPAGITGRNLMLEHLHPNVPGYFVIANAFYDQLRESALFKPWRNFDPNTAWQRRLVLPAEEYYGFAGVLTLMSDYPFTDEPQAVRLPQPQDWQQNLGRQFFAKEIDWLTMMRLSAERYKAQNEHNMYIKTLQILADALPHDPIVNGQVAEQLYNQNRFSEALYYIRRAQRAGDVSPQLERMNQRIIGLK</sequence>
<dbReference type="EMBL" id="JAUCBP010000007">
    <property type="protein sequence ID" value="MDM7860701.1"/>
    <property type="molecule type" value="Genomic_DNA"/>
</dbReference>
<organism evidence="1 2">
    <name type="scientific">Alteromonas arenosi</name>
    <dbReference type="NCBI Taxonomy" id="3055817"/>
    <lineage>
        <taxon>Bacteria</taxon>
        <taxon>Pseudomonadati</taxon>
        <taxon>Pseudomonadota</taxon>
        <taxon>Gammaproteobacteria</taxon>
        <taxon>Alteromonadales</taxon>
        <taxon>Alteromonadaceae</taxon>
        <taxon>Alteromonas/Salinimonas group</taxon>
        <taxon>Alteromonas</taxon>
    </lineage>
</organism>
<protein>
    <recommendedName>
        <fullName evidence="3">SGNH hydrolase-type esterase domain-containing protein</fullName>
    </recommendedName>
</protein>
<comment type="caution">
    <text evidence="1">The sequence shown here is derived from an EMBL/GenBank/DDBJ whole genome shotgun (WGS) entry which is preliminary data.</text>
</comment>
<dbReference type="RefSeq" id="WP_289364992.1">
    <property type="nucleotide sequence ID" value="NZ_JAUCBP010000007.1"/>
</dbReference>
<evidence type="ECO:0000313" key="1">
    <source>
        <dbReference type="EMBL" id="MDM7860701.1"/>
    </source>
</evidence>
<proteinExistence type="predicted"/>
<reference evidence="1 2" key="1">
    <citation type="submission" date="2023-06" db="EMBL/GenBank/DDBJ databases">
        <title>Alteromonas sp. ASW11-36 isolated from intertidal sand.</title>
        <authorList>
            <person name="Li Y."/>
        </authorList>
    </citation>
    <scope>NUCLEOTIDE SEQUENCE [LARGE SCALE GENOMIC DNA]</scope>
    <source>
        <strain evidence="1 2">ASW11-36</strain>
    </source>
</reference>
<dbReference type="SUPFAM" id="SSF52266">
    <property type="entry name" value="SGNH hydrolase"/>
    <property type="match status" value="1"/>
</dbReference>
<name>A0ABT7SX13_9ALTE</name>
<gene>
    <name evidence="1" type="ORF">QTP81_08840</name>
</gene>
<keyword evidence="2" id="KW-1185">Reference proteome</keyword>
<dbReference type="Gene3D" id="3.40.50.1110">
    <property type="entry name" value="SGNH hydrolase"/>
    <property type="match status" value="1"/>
</dbReference>
<accession>A0ABT7SX13</accession>
<evidence type="ECO:0000313" key="2">
    <source>
        <dbReference type="Proteomes" id="UP001234343"/>
    </source>
</evidence>
<dbReference type="PANTHER" id="PTHR30383">
    <property type="entry name" value="THIOESTERASE 1/PROTEASE 1/LYSOPHOSPHOLIPASE L1"/>
    <property type="match status" value="1"/>
</dbReference>
<dbReference type="InterPro" id="IPR036514">
    <property type="entry name" value="SGNH_hydro_sf"/>
</dbReference>